<organism evidence="6 9">
    <name type="scientific">Didymodactylos carnosus</name>
    <dbReference type="NCBI Taxonomy" id="1234261"/>
    <lineage>
        <taxon>Eukaryota</taxon>
        <taxon>Metazoa</taxon>
        <taxon>Spiralia</taxon>
        <taxon>Gnathifera</taxon>
        <taxon>Rotifera</taxon>
        <taxon>Eurotatoria</taxon>
        <taxon>Bdelloidea</taxon>
        <taxon>Philodinida</taxon>
        <taxon>Philodinidae</taxon>
        <taxon>Didymodactylos</taxon>
    </lineage>
</organism>
<keyword evidence="1" id="KW-0479">Metal-binding</keyword>
<dbReference type="GO" id="GO:0005634">
    <property type="term" value="C:nucleus"/>
    <property type="evidence" value="ECO:0007669"/>
    <property type="project" value="TreeGrafter"/>
</dbReference>
<evidence type="ECO:0000313" key="6">
    <source>
        <dbReference type="EMBL" id="CAF1336314.1"/>
    </source>
</evidence>
<evidence type="ECO:0000256" key="3">
    <source>
        <dbReference type="ARBA" id="ARBA00023211"/>
    </source>
</evidence>
<dbReference type="Pfam" id="PF00491">
    <property type="entry name" value="Arginase"/>
    <property type="match status" value="1"/>
</dbReference>
<keyword evidence="2" id="KW-0378">Hydrolase</keyword>
<dbReference type="Proteomes" id="UP000677228">
    <property type="component" value="Unassembled WGS sequence"/>
</dbReference>
<keyword evidence="3" id="KW-0464">Manganese</keyword>
<dbReference type="EMBL" id="CAJNOQ010014168">
    <property type="protein sequence ID" value="CAF1336314.1"/>
    <property type="molecule type" value="Genomic_DNA"/>
</dbReference>
<name>A0A815G9E2_9BILA</name>
<comment type="similarity">
    <text evidence="4">Belongs to the arginase family.</text>
</comment>
<dbReference type="SUPFAM" id="SSF52768">
    <property type="entry name" value="Arginase/deacetylase"/>
    <property type="match status" value="1"/>
</dbReference>
<reference evidence="6" key="1">
    <citation type="submission" date="2021-02" db="EMBL/GenBank/DDBJ databases">
        <authorList>
            <person name="Nowell W R."/>
        </authorList>
    </citation>
    <scope>NUCLEOTIDE SEQUENCE</scope>
</reference>
<dbReference type="PRINTS" id="PR00116">
    <property type="entry name" value="ARGINASE"/>
</dbReference>
<dbReference type="InterPro" id="IPR006035">
    <property type="entry name" value="Ureohydrolase"/>
</dbReference>
<proteinExistence type="inferred from homology"/>
<evidence type="ECO:0000313" key="9">
    <source>
        <dbReference type="Proteomes" id="UP000663829"/>
    </source>
</evidence>
<dbReference type="PANTHER" id="PTHR43782">
    <property type="entry name" value="ARGINASE"/>
    <property type="match status" value="1"/>
</dbReference>
<evidence type="ECO:0000313" key="5">
    <source>
        <dbReference type="EMBL" id="CAF1105724.1"/>
    </source>
</evidence>
<evidence type="ECO:0000313" key="7">
    <source>
        <dbReference type="EMBL" id="CAF3869110.1"/>
    </source>
</evidence>
<evidence type="ECO:0000313" key="8">
    <source>
        <dbReference type="EMBL" id="CAF4193778.1"/>
    </source>
</evidence>
<accession>A0A815G9E2</accession>
<dbReference type="Proteomes" id="UP000663829">
    <property type="component" value="Unassembled WGS sequence"/>
</dbReference>
<protein>
    <recommendedName>
        <fullName evidence="10">Arginase</fullName>
    </recommendedName>
</protein>
<evidence type="ECO:0000256" key="4">
    <source>
        <dbReference type="PROSITE-ProRule" id="PRU00742"/>
    </source>
</evidence>
<dbReference type="GO" id="GO:0030145">
    <property type="term" value="F:manganese ion binding"/>
    <property type="evidence" value="ECO:0007669"/>
    <property type="project" value="TreeGrafter"/>
</dbReference>
<dbReference type="PROSITE" id="PS51409">
    <property type="entry name" value="ARGINASE_2"/>
    <property type="match status" value="1"/>
</dbReference>
<dbReference type="EMBL" id="CAJOBC010056145">
    <property type="protein sequence ID" value="CAF4193778.1"/>
    <property type="molecule type" value="Genomic_DNA"/>
</dbReference>
<dbReference type="PANTHER" id="PTHR43782:SF3">
    <property type="entry name" value="ARGINASE"/>
    <property type="match status" value="1"/>
</dbReference>
<sequence length="287" mass="32208">MVKNFGIVQYACKLGQDEKGVENTPDILSNILLPYIKENEYTVHLYNSAIIRKLDDCSASGNENAIFTANLQLRSMVKKSLDENNKTLIIGGDHTMGLGTVSGFLEKYPQQSFVIWIDAHPDLNTRQSSESGHYHGMSMSFMLGLDADKNFPVNQKLRFDQLLYIGLRDVDDFEKKVLKENKVKCLYGSIRDKDINEILSKTVGKGKNVHISWDVDSIDPSAIPSTGTPVERGMDCSEVIDIIRAVSKENRLVSMDVTELNLDLGLEDDQKKSLKNSIDVVKHYITC</sequence>
<dbReference type="Proteomes" id="UP000682733">
    <property type="component" value="Unassembled WGS sequence"/>
</dbReference>
<dbReference type="Gene3D" id="3.40.800.10">
    <property type="entry name" value="Ureohydrolase domain"/>
    <property type="match status" value="1"/>
</dbReference>
<gene>
    <name evidence="6" type="ORF">GPM918_LOCUS30205</name>
    <name evidence="5" type="ORF">OVA965_LOCUS19514</name>
    <name evidence="8" type="ORF">SRO942_LOCUS30812</name>
    <name evidence="7" type="ORF">TMI583_LOCUS19576</name>
</gene>
<comment type="caution">
    <text evidence="6">The sequence shown here is derived from an EMBL/GenBank/DDBJ whole genome shotgun (WGS) entry which is preliminary data.</text>
</comment>
<dbReference type="GO" id="GO:0004053">
    <property type="term" value="F:arginase activity"/>
    <property type="evidence" value="ECO:0007669"/>
    <property type="project" value="TreeGrafter"/>
</dbReference>
<dbReference type="AlphaFoldDB" id="A0A815G9E2"/>
<dbReference type="EMBL" id="CAJNOK010010076">
    <property type="protein sequence ID" value="CAF1105724.1"/>
    <property type="molecule type" value="Genomic_DNA"/>
</dbReference>
<evidence type="ECO:0008006" key="10">
    <source>
        <dbReference type="Google" id="ProtNLM"/>
    </source>
</evidence>
<evidence type="ECO:0000256" key="1">
    <source>
        <dbReference type="ARBA" id="ARBA00022723"/>
    </source>
</evidence>
<dbReference type="InterPro" id="IPR023696">
    <property type="entry name" value="Ureohydrolase_dom_sf"/>
</dbReference>
<dbReference type="GO" id="GO:0005829">
    <property type="term" value="C:cytosol"/>
    <property type="evidence" value="ECO:0007669"/>
    <property type="project" value="TreeGrafter"/>
</dbReference>
<evidence type="ECO:0000256" key="2">
    <source>
        <dbReference type="ARBA" id="ARBA00022801"/>
    </source>
</evidence>
<dbReference type="EMBL" id="CAJOBA010011089">
    <property type="protein sequence ID" value="CAF3869110.1"/>
    <property type="molecule type" value="Genomic_DNA"/>
</dbReference>
<keyword evidence="9" id="KW-1185">Reference proteome</keyword>
<dbReference type="Proteomes" id="UP000681722">
    <property type="component" value="Unassembled WGS sequence"/>
</dbReference>
<dbReference type="OrthoDB" id="9992747at2759"/>